<keyword evidence="3" id="KW-1185">Reference proteome</keyword>
<dbReference type="PANTHER" id="PTHR39586">
    <property type="entry name" value="CYTOPLASMIC PROTEIN-RELATED"/>
    <property type="match status" value="1"/>
</dbReference>
<feature type="domain" description="YqcC-like" evidence="1">
    <location>
        <begin position="9"/>
        <end position="104"/>
    </location>
</feature>
<comment type="caution">
    <text evidence="2">The sequence shown here is derived from an EMBL/GenBank/DDBJ whole genome shotgun (WGS) entry which is preliminary data.</text>
</comment>
<sequence length="113" mass="12514">MTPDHAALMSALFELEAELRRLALWEDEPPAAERLASRLPFCHDTLEFHQWLQWVFVPRLGELLGSGAELPHASGIAPLAEMTFAECQVEAEELVAILGRIDALLNASAPRIN</sequence>
<dbReference type="InterPro" id="IPR007384">
    <property type="entry name" value="UCP006257"/>
</dbReference>
<evidence type="ECO:0000313" key="3">
    <source>
        <dbReference type="Proteomes" id="UP000295765"/>
    </source>
</evidence>
<organism evidence="2 3">
    <name type="scientific">Plasticicumulans lactativorans</name>
    <dbReference type="NCBI Taxonomy" id="1133106"/>
    <lineage>
        <taxon>Bacteria</taxon>
        <taxon>Pseudomonadati</taxon>
        <taxon>Pseudomonadota</taxon>
        <taxon>Gammaproteobacteria</taxon>
        <taxon>Candidatus Competibacteraceae</taxon>
        <taxon>Plasticicumulans</taxon>
    </lineage>
</organism>
<dbReference type="InterPro" id="IPR023376">
    <property type="entry name" value="YqcC-like_dom"/>
</dbReference>
<dbReference type="PANTHER" id="PTHR39586:SF1">
    <property type="entry name" value="CYTOPLASMIC PROTEIN"/>
    <property type="match status" value="1"/>
</dbReference>
<proteinExistence type="predicted"/>
<evidence type="ECO:0000313" key="2">
    <source>
        <dbReference type="EMBL" id="TCO83724.1"/>
    </source>
</evidence>
<protein>
    <submittedName>
        <fullName evidence="2">Uncharacterized protein YqcC (DUF446 family)</fullName>
    </submittedName>
</protein>
<dbReference type="AlphaFoldDB" id="A0A4R2LFW3"/>
<evidence type="ECO:0000259" key="1">
    <source>
        <dbReference type="Pfam" id="PF04287"/>
    </source>
</evidence>
<name>A0A4R2LFW3_9GAMM</name>
<dbReference type="InterPro" id="IPR036814">
    <property type="entry name" value="YqcC-like_sf"/>
</dbReference>
<dbReference type="EMBL" id="SLWY01000001">
    <property type="protein sequence ID" value="TCO83724.1"/>
    <property type="molecule type" value="Genomic_DNA"/>
</dbReference>
<accession>A0A4R2LFW3</accession>
<reference evidence="2 3" key="1">
    <citation type="submission" date="2019-03" db="EMBL/GenBank/DDBJ databases">
        <title>Genomic Encyclopedia of Type Strains, Phase IV (KMG-IV): sequencing the most valuable type-strain genomes for metagenomic binning, comparative biology and taxonomic classification.</title>
        <authorList>
            <person name="Goeker M."/>
        </authorList>
    </citation>
    <scope>NUCLEOTIDE SEQUENCE [LARGE SCALE GENOMIC DNA]</scope>
    <source>
        <strain evidence="2 3">DSM 25287</strain>
    </source>
</reference>
<dbReference type="Gene3D" id="1.20.1440.40">
    <property type="entry name" value="YqcC-like"/>
    <property type="match status" value="1"/>
</dbReference>
<dbReference type="SUPFAM" id="SSF158452">
    <property type="entry name" value="YqcC-like"/>
    <property type="match status" value="1"/>
</dbReference>
<gene>
    <name evidence="2" type="ORF">EV699_101108</name>
</gene>
<dbReference type="Pfam" id="PF04287">
    <property type="entry name" value="DUF446"/>
    <property type="match status" value="1"/>
</dbReference>
<dbReference type="PIRSF" id="PIRSF006257">
    <property type="entry name" value="UCP006257"/>
    <property type="match status" value="1"/>
</dbReference>
<dbReference type="GO" id="GO:0044010">
    <property type="term" value="P:single-species biofilm formation"/>
    <property type="evidence" value="ECO:0007669"/>
    <property type="project" value="TreeGrafter"/>
</dbReference>
<dbReference type="RefSeq" id="WP_132537994.1">
    <property type="nucleotide sequence ID" value="NZ_SLWY01000001.1"/>
</dbReference>
<dbReference type="OrthoDB" id="8794567at2"/>
<dbReference type="Proteomes" id="UP000295765">
    <property type="component" value="Unassembled WGS sequence"/>
</dbReference>